<proteinExistence type="predicted"/>
<feature type="domain" description="Fatty acid desaturase" evidence="12">
    <location>
        <begin position="45"/>
        <end position="259"/>
    </location>
</feature>
<feature type="transmembrane region" description="Helical" evidence="11">
    <location>
        <begin position="19"/>
        <end position="38"/>
    </location>
</feature>
<evidence type="ECO:0000256" key="6">
    <source>
        <dbReference type="ARBA" id="ARBA00023002"/>
    </source>
</evidence>
<gene>
    <name evidence="13" type="ORF">UFOPK1440_01204</name>
</gene>
<evidence type="ECO:0000259" key="12">
    <source>
        <dbReference type="Pfam" id="PF00487"/>
    </source>
</evidence>
<organism evidence="13">
    <name type="scientific">freshwater metagenome</name>
    <dbReference type="NCBI Taxonomy" id="449393"/>
    <lineage>
        <taxon>unclassified sequences</taxon>
        <taxon>metagenomes</taxon>
        <taxon>ecological metagenomes</taxon>
    </lineage>
</organism>
<dbReference type="GO" id="GO:0006633">
    <property type="term" value="P:fatty acid biosynthetic process"/>
    <property type="evidence" value="ECO:0007669"/>
    <property type="project" value="UniProtKB-KW"/>
</dbReference>
<keyword evidence="9 11" id="KW-0472">Membrane</keyword>
<sequence length="267" mass="31554">MEQTSITTMIKNLFTQPNLWGSILPLQLLGFWTLYNIVTSTAPGWWAIATVCGYICIMMLGISACYHRLLSHKGFTVSRPVKILMIWFAAISGQGSPIWWIALHRGYHHRHSDKDEDPHSPIHGFWHSYILWMFKIPTKDLNPRYVVDLLRDKDVVFFHTHYYKILWISHALVAFISFDFWLYSMLFPAFITLHSYGIQTSFNHIKFMGYKTYTTSDNSVNSVWLWPFILGEAWHNNHHGQPGNPNYGNRKWWELDPTYWLIWLIKK</sequence>
<dbReference type="InterPro" id="IPR005804">
    <property type="entry name" value="FA_desaturase_dom"/>
</dbReference>
<accession>A0A6J6CKR0</accession>
<dbReference type="PANTHER" id="PTHR11351:SF31">
    <property type="entry name" value="DESATURASE 1, ISOFORM A-RELATED"/>
    <property type="match status" value="1"/>
</dbReference>
<evidence type="ECO:0000256" key="10">
    <source>
        <dbReference type="ARBA" id="ARBA00023160"/>
    </source>
</evidence>
<protein>
    <submittedName>
        <fullName evidence="13">Unannotated protein</fullName>
    </submittedName>
</protein>
<dbReference type="AlphaFoldDB" id="A0A6J6CKR0"/>
<keyword evidence="7" id="KW-0408">Iron</keyword>
<reference evidence="13" key="1">
    <citation type="submission" date="2020-05" db="EMBL/GenBank/DDBJ databases">
        <authorList>
            <person name="Chiriac C."/>
            <person name="Salcher M."/>
            <person name="Ghai R."/>
            <person name="Kavagutti S V."/>
        </authorList>
    </citation>
    <scope>NUCLEOTIDE SEQUENCE</scope>
</reference>
<keyword evidence="4" id="KW-0276">Fatty acid metabolism</keyword>
<keyword evidence="6" id="KW-0560">Oxidoreductase</keyword>
<keyword evidence="8" id="KW-0443">Lipid metabolism</keyword>
<dbReference type="PANTHER" id="PTHR11351">
    <property type="entry name" value="ACYL-COA DESATURASE"/>
    <property type="match status" value="1"/>
</dbReference>
<evidence type="ECO:0000313" key="13">
    <source>
        <dbReference type="EMBL" id="CAB4551907.1"/>
    </source>
</evidence>
<evidence type="ECO:0000256" key="1">
    <source>
        <dbReference type="ARBA" id="ARBA00004141"/>
    </source>
</evidence>
<name>A0A6J6CKR0_9ZZZZ</name>
<dbReference type="CDD" id="cd03505">
    <property type="entry name" value="Delta9-FADS-like"/>
    <property type="match status" value="1"/>
</dbReference>
<feature type="transmembrane region" description="Helical" evidence="11">
    <location>
        <begin position="165"/>
        <end position="183"/>
    </location>
</feature>
<comment type="subcellular location">
    <subcellularLocation>
        <location evidence="1">Membrane</location>
        <topology evidence="1">Multi-pass membrane protein</topology>
    </subcellularLocation>
</comment>
<feature type="transmembrane region" description="Helical" evidence="11">
    <location>
        <begin position="81"/>
        <end position="102"/>
    </location>
</feature>
<evidence type="ECO:0000256" key="4">
    <source>
        <dbReference type="ARBA" id="ARBA00022832"/>
    </source>
</evidence>
<evidence type="ECO:0000256" key="7">
    <source>
        <dbReference type="ARBA" id="ARBA00023004"/>
    </source>
</evidence>
<evidence type="ECO:0000256" key="5">
    <source>
        <dbReference type="ARBA" id="ARBA00022989"/>
    </source>
</evidence>
<dbReference type="GO" id="GO:0016717">
    <property type="term" value="F:oxidoreductase activity, acting on paired donors, with oxidation of a pair of donors resulting in the reduction of molecular oxygen to two molecules of water"/>
    <property type="evidence" value="ECO:0007669"/>
    <property type="project" value="InterPro"/>
</dbReference>
<dbReference type="GO" id="GO:0016020">
    <property type="term" value="C:membrane"/>
    <property type="evidence" value="ECO:0007669"/>
    <property type="project" value="UniProtKB-SubCell"/>
</dbReference>
<keyword evidence="3 11" id="KW-0812">Transmembrane</keyword>
<evidence type="ECO:0000256" key="8">
    <source>
        <dbReference type="ARBA" id="ARBA00023098"/>
    </source>
</evidence>
<feature type="transmembrane region" description="Helical" evidence="11">
    <location>
        <begin position="44"/>
        <end position="69"/>
    </location>
</feature>
<evidence type="ECO:0000256" key="9">
    <source>
        <dbReference type="ARBA" id="ARBA00023136"/>
    </source>
</evidence>
<evidence type="ECO:0000256" key="2">
    <source>
        <dbReference type="ARBA" id="ARBA00022516"/>
    </source>
</evidence>
<evidence type="ECO:0000256" key="11">
    <source>
        <dbReference type="SAM" id="Phobius"/>
    </source>
</evidence>
<keyword evidence="10" id="KW-0275">Fatty acid biosynthesis</keyword>
<evidence type="ECO:0000256" key="3">
    <source>
        <dbReference type="ARBA" id="ARBA00022692"/>
    </source>
</evidence>
<dbReference type="InterPro" id="IPR015876">
    <property type="entry name" value="Acyl-CoA_DS"/>
</dbReference>
<dbReference type="EMBL" id="CAEZSP010000107">
    <property type="protein sequence ID" value="CAB4551907.1"/>
    <property type="molecule type" value="Genomic_DNA"/>
</dbReference>
<keyword evidence="2" id="KW-0444">Lipid biosynthesis</keyword>
<dbReference type="Pfam" id="PF00487">
    <property type="entry name" value="FA_desaturase"/>
    <property type="match status" value="1"/>
</dbReference>
<dbReference type="PRINTS" id="PR00075">
    <property type="entry name" value="FACDDSATRASE"/>
</dbReference>
<keyword evidence="5 11" id="KW-1133">Transmembrane helix</keyword>